<proteinExistence type="predicted"/>
<gene>
    <name evidence="1" type="ORF">A2V71_02095</name>
</gene>
<evidence type="ECO:0000313" key="2">
    <source>
        <dbReference type="Proteomes" id="UP000178764"/>
    </source>
</evidence>
<dbReference type="AlphaFoldDB" id="A0A1F5DPU2"/>
<dbReference type="Proteomes" id="UP000178764">
    <property type="component" value="Unassembled WGS sequence"/>
</dbReference>
<reference evidence="1 2" key="1">
    <citation type="journal article" date="2016" name="Nat. Commun.">
        <title>Thousands of microbial genomes shed light on interconnected biogeochemical processes in an aquifer system.</title>
        <authorList>
            <person name="Anantharaman K."/>
            <person name="Brown C.T."/>
            <person name="Hug L.A."/>
            <person name="Sharon I."/>
            <person name="Castelle C.J."/>
            <person name="Probst A.J."/>
            <person name="Thomas B.C."/>
            <person name="Singh A."/>
            <person name="Wilkins M.J."/>
            <person name="Karaoz U."/>
            <person name="Brodie E.L."/>
            <person name="Williams K.H."/>
            <person name="Hubbard S.S."/>
            <person name="Banfield J.F."/>
        </authorList>
    </citation>
    <scope>NUCLEOTIDE SEQUENCE [LARGE SCALE GENOMIC DNA]</scope>
</reference>
<evidence type="ECO:0000313" key="1">
    <source>
        <dbReference type="EMBL" id="OGD57189.1"/>
    </source>
</evidence>
<organism evidence="1 2">
    <name type="scientific">Candidatus Berkelbacteria bacterium RBG_13_40_8</name>
    <dbReference type="NCBI Taxonomy" id="1797467"/>
    <lineage>
        <taxon>Bacteria</taxon>
        <taxon>Candidatus Berkelbacteria</taxon>
    </lineage>
</organism>
<accession>A0A1F5DPU2</accession>
<protein>
    <submittedName>
        <fullName evidence="1">Uncharacterized protein</fullName>
    </submittedName>
</protein>
<dbReference type="EMBL" id="MEZT01000005">
    <property type="protein sequence ID" value="OGD57189.1"/>
    <property type="molecule type" value="Genomic_DNA"/>
</dbReference>
<dbReference type="Gene3D" id="3.40.50.450">
    <property type="match status" value="1"/>
</dbReference>
<sequence length="143" mass="15794">MEKGIVFLVDGRQGISANDSQPIEDVIRKLQEADYTIIGFPDQTQEVFDGKESEILKNAAARQFTRLEQADICVAILFGQPSILATFLLGRASANRNKKIVIIWSDCPVSNRAMDIDYTSIYQAVQVSGGRVIDSTDNLIEAL</sequence>
<comment type="caution">
    <text evidence="1">The sequence shown here is derived from an EMBL/GenBank/DDBJ whole genome shotgun (WGS) entry which is preliminary data.</text>
</comment>
<name>A0A1F5DPU2_9BACT</name>